<protein>
    <submittedName>
        <fullName evidence="1">Uncharacterized protein</fullName>
    </submittedName>
</protein>
<proteinExistence type="predicted"/>
<gene>
    <name evidence="1" type="ORF">NS263_12285</name>
</gene>
<name>A0ABR5S5L6_9MICO</name>
<keyword evidence="2" id="KW-1185">Reference proteome</keyword>
<accession>A0ABR5S5L6</accession>
<sequence>MHYRLMNEYGVGWPLWDDDGPCPEGTPALSPRLAAEVRDWARNFDEHYDVESGWPTESSARSHERRGRRLVLLVDRELAQLDDVVLEYWETNHRRGL</sequence>
<reference evidence="1 2" key="1">
    <citation type="journal article" date="2016" name="Front. Microbiol.">
        <title>Genomic Resource of Rice Seed Associated Bacteria.</title>
        <authorList>
            <person name="Midha S."/>
            <person name="Bansal K."/>
            <person name="Sharma S."/>
            <person name="Kumar N."/>
            <person name="Patil P.P."/>
            <person name="Chaudhry V."/>
            <person name="Patil P.B."/>
        </authorList>
    </citation>
    <scope>NUCLEOTIDE SEQUENCE [LARGE SCALE GENOMIC DNA]</scope>
    <source>
        <strain evidence="1 2">NS263</strain>
    </source>
</reference>
<comment type="caution">
    <text evidence="1">The sequence shown here is derived from an EMBL/GenBank/DDBJ whole genome shotgun (WGS) entry which is preliminary data.</text>
</comment>
<dbReference type="EMBL" id="LDRB01000065">
    <property type="protein sequence ID" value="KTR38887.1"/>
    <property type="molecule type" value="Genomic_DNA"/>
</dbReference>
<organism evidence="1 2">
    <name type="scientific">Curtobacterium oceanosedimentum</name>
    <dbReference type="NCBI Taxonomy" id="465820"/>
    <lineage>
        <taxon>Bacteria</taxon>
        <taxon>Bacillati</taxon>
        <taxon>Actinomycetota</taxon>
        <taxon>Actinomycetes</taxon>
        <taxon>Micrococcales</taxon>
        <taxon>Microbacteriaceae</taxon>
        <taxon>Curtobacterium</taxon>
    </lineage>
</organism>
<evidence type="ECO:0000313" key="1">
    <source>
        <dbReference type="EMBL" id="KTR38887.1"/>
    </source>
</evidence>
<dbReference type="RefSeq" id="WP_058729553.1">
    <property type="nucleotide sequence ID" value="NZ_LDRB01000065.1"/>
</dbReference>
<dbReference type="Proteomes" id="UP000078335">
    <property type="component" value="Unassembled WGS sequence"/>
</dbReference>
<evidence type="ECO:0000313" key="2">
    <source>
        <dbReference type="Proteomes" id="UP000078335"/>
    </source>
</evidence>